<evidence type="ECO:0000313" key="2">
    <source>
        <dbReference type="EMBL" id="CAA3709795.1"/>
    </source>
</evidence>
<comment type="caution">
    <text evidence="2">The sequence shown here is derived from an EMBL/GenBank/DDBJ whole genome shotgun (WGS) entry which is preliminary data.</text>
</comment>
<dbReference type="Pfam" id="PF01458">
    <property type="entry name" value="SUFBD_core"/>
    <property type="match status" value="1"/>
</dbReference>
<dbReference type="PANTHER" id="PTHR43575:SF1">
    <property type="entry name" value="PROTEIN ABCI7, CHLOROPLASTIC"/>
    <property type="match status" value="1"/>
</dbReference>
<dbReference type="RefSeq" id="WP_183043034.1">
    <property type="nucleotide sequence ID" value="NZ_CACTJB010000003.1"/>
</dbReference>
<dbReference type="SUPFAM" id="SSF101960">
    <property type="entry name" value="Stabilizer of iron transporter SufD"/>
    <property type="match status" value="1"/>
</dbReference>
<protein>
    <submittedName>
        <fullName evidence="2">FeS cluster assembly protein sufD</fullName>
    </submittedName>
</protein>
<organism evidence="2 3">
    <name type="scientific">Candidatus Portiera aleyrodidarum</name>
    <name type="common">primary endosymbiont of Bemisia tabaci</name>
    <dbReference type="NCBI Taxonomy" id="91844"/>
    <lineage>
        <taxon>Bacteria</taxon>
        <taxon>Pseudomonadati</taxon>
        <taxon>Pseudomonadota</taxon>
        <taxon>Gammaproteobacteria</taxon>
        <taxon>Candidatus Johnevansiales</taxon>
        <taxon>Candidatus Johnevansiaceae</taxon>
        <taxon>Candidatus Portiera</taxon>
    </lineage>
</organism>
<reference evidence="2 3" key="1">
    <citation type="submission" date="2019-12" db="EMBL/GenBank/DDBJ databases">
        <authorList>
            <person name="Santos-Garcia D."/>
            <person name="Santos-Garcia D."/>
            <person name="Santos-Garcia D."/>
        </authorList>
    </citation>
    <scope>NUCLEOTIDE SEQUENCE [LARGE SCALE GENOMIC DNA]</scope>
    <source>
        <strain evidence="2">SiSi</strain>
    </source>
</reference>
<dbReference type="EMBL" id="CACTJB010000003">
    <property type="protein sequence ID" value="CAA3709795.1"/>
    <property type="molecule type" value="Genomic_DNA"/>
</dbReference>
<dbReference type="Proteomes" id="UP000560980">
    <property type="component" value="Unassembled WGS sequence"/>
</dbReference>
<evidence type="ECO:0000259" key="1">
    <source>
        <dbReference type="Pfam" id="PF01458"/>
    </source>
</evidence>
<sequence>MFDLLNIDAYMIVFIDGKLSTKYSTLNNLIKPNIIYLKKNIINAESGNIKKYSGLIIYLKSNIKIKKPIYMLHISKKTKYKKNNLNLLFLVDKLIKIQILEHYINKSKNKYINNVKIEMNLNENSNMAYFQLIALNKIDYILSHIIVNQKKHSKCELTNIKIYSYYLHYNLEINLKDEYSKCNVLGLFYPKDKNFIKNNIIINHTNNFTQSNVDYKGIIHATGIFHCDINIKKNINHIYGVQKNSNILLDNNPTIKTNPKLKIQSKDVICKHKTIIGKINEDYIFYLRTRGIQKFLAKTLILLSFINEFLTKIEIKALKKYLCCSKFFCFKK</sequence>
<dbReference type="InterPro" id="IPR037284">
    <property type="entry name" value="SUF_FeS_clus_asmbl_SufBD_sf"/>
</dbReference>
<proteinExistence type="predicted"/>
<dbReference type="InterPro" id="IPR055346">
    <property type="entry name" value="Fe-S_cluster_assembly_SufBD"/>
</dbReference>
<dbReference type="GO" id="GO:0016226">
    <property type="term" value="P:iron-sulfur cluster assembly"/>
    <property type="evidence" value="ECO:0007669"/>
    <property type="project" value="InterPro"/>
</dbReference>
<dbReference type="AlphaFoldDB" id="A0A6S6S530"/>
<dbReference type="InterPro" id="IPR000825">
    <property type="entry name" value="SUF_FeS_clus_asmbl_SufBD_core"/>
</dbReference>
<name>A0A6S6S530_9GAMM</name>
<evidence type="ECO:0000313" key="3">
    <source>
        <dbReference type="Proteomes" id="UP000560980"/>
    </source>
</evidence>
<dbReference type="PANTHER" id="PTHR43575">
    <property type="entry name" value="PROTEIN ABCI7, CHLOROPLASTIC"/>
    <property type="match status" value="1"/>
</dbReference>
<feature type="domain" description="SUF system FeS cluster assembly SufBD core" evidence="1">
    <location>
        <begin position="86"/>
        <end position="305"/>
    </location>
</feature>
<gene>
    <name evidence="2" type="primary">sufD</name>
    <name evidence="2" type="ORF">SISI_0260</name>
</gene>
<accession>A0A6S6S530</accession>